<feature type="non-terminal residue" evidence="1">
    <location>
        <position position="1"/>
    </location>
</feature>
<proteinExistence type="predicted"/>
<accession>A0A6J4JDN4</accession>
<sequence length="43" mass="4686">ESCAKAVHLSANNNGEYHKAAINWCTTTSTQTAKWFILSAFIG</sequence>
<protein>
    <submittedName>
        <fullName evidence="1">Uncharacterized protein</fullName>
    </submittedName>
</protein>
<dbReference type="EMBL" id="CADCTJ010000931">
    <property type="protein sequence ID" value="CAA9274581.1"/>
    <property type="molecule type" value="Genomic_DNA"/>
</dbReference>
<reference evidence="1" key="1">
    <citation type="submission" date="2020-02" db="EMBL/GenBank/DDBJ databases">
        <authorList>
            <person name="Meier V. D."/>
        </authorList>
    </citation>
    <scope>NUCLEOTIDE SEQUENCE</scope>
    <source>
        <strain evidence="1">AVDCRST_MAG95</strain>
    </source>
</reference>
<dbReference type="AlphaFoldDB" id="A0A6J4JDN4"/>
<organism evidence="1">
    <name type="scientific">uncultured Adhaeribacter sp</name>
    <dbReference type="NCBI Taxonomy" id="448109"/>
    <lineage>
        <taxon>Bacteria</taxon>
        <taxon>Pseudomonadati</taxon>
        <taxon>Bacteroidota</taxon>
        <taxon>Cytophagia</taxon>
        <taxon>Cytophagales</taxon>
        <taxon>Hymenobacteraceae</taxon>
        <taxon>Adhaeribacter</taxon>
        <taxon>environmental samples</taxon>
    </lineage>
</organism>
<gene>
    <name evidence="1" type="ORF">AVDCRST_MAG95-2949</name>
</gene>
<evidence type="ECO:0000313" key="1">
    <source>
        <dbReference type="EMBL" id="CAA9274581.1"/>
    </source>
</evidence>
<name>A0A6J4JDN4_9BACT</name>